<organism evidence="2 3">
    <name type="scientific">Amycolatopsis rubida</name>
    <dbReference type="NCBI Taxonomy" id="112413"/>
    <lineage>
        <taxon>Bacteria</taxon>
        <taxon>Bacillati</taxon>
        <taxon>Actinomycetota</taxon>
        <taxon>Actinomycetes</taxon>
        <taxon>Pseudonocardiales</taxon>
        <taxon>Pseudonocardiaceae</taxon>
        <taxon>Amycolatopsis</taxon>
    </lineage>
</organism>
<dbReference type="AlphaFoldDB" id="A0A1I5ZGR0"/>
<dbReference type="Proteomes" id="UP000199137">
    <property type="component" value="Unassembled WGS sequence"/>
</dbReference>
<accession>A0A1I5ZGR0</accession>
<sequence length="368" mass="40935">MTAVPEDTAGAHTQPPGPEALRNSWSKLGDSIAAFGDWALRCDNAIDRAEGIRHALRYLSHLADSLIECNDPQRPEAILVQTPTRKFFGDAADCNYYLAKISGSEEYRVHGRRGDTPFFSAQLHRSTGDSRVAGTLVITPDLCDADGEYEFYLSPELGDRPGLVMDESCGELLLRDYAKFPETQTRPTIEIERLGQPAGPRPPLAEAQLAHRVDLAAKGLRLARRWLAELVETLQARPNQLHHAWAADDRAFSFFYGTPTNHYIAGWWDLSAAKALEVKLRPPAASYVGVDLYNRWFESLDSRDRRTHLNDAHLVPDEDGTIPVRIGPEPEPGNWLDPCGHADGIVVIRYIQHEETGELATPTLRPVS</sequence>
<dbReference type="RefSeq" id="WP_093576380.1">
    <property type="nucleotide sequence ID" value="NZ_FOWC01000015.1"/>
</dbReference>
<evidence type="ECO:0000313" key="3">
    <source>
        <dbReference type="Proteomes" id="UP000199137"/>
    </source>
</evidence>
<name>A0A1I5ZGR0_9PSEU</name>
<reference evidence="2 3" key="1">
    <citation type="submission" date="2016-10" db="EMBL/GenBank/DDBJ databases">
        <authorList>
            <person name="de Groot N.N."/>
        </authorList>
    </citation>
    <scope>NUCLEOTIDE SEQUENCE [LARGE SCALE GENOMIC DNA]</scope>
    <source>
        <strain evidence="2 3">DSM 44637</strain>
    </source>
</reference>
<feature type="region of interest" description="Disordered" evidence="1">
    <location>
        <begin position="1"/>
        <end position="21"/>
    </location>
</feature>
<dbReference type="EMBL" id="FOWC01000015">
    <property type="protein sequence ID" value="SFQ55600.1"/>
    <property type="molecule type" value="Genomic_DNA"/>
</dbReference>
<evidence type="ECO:0000313" key="2">
    <source>
        <dbReference type="EMBL" id="SFQ55600.1"/>
    </source>
</evidence>
<evidence type="ECO:0000256" key="1">
    <source>
        <dbReference type="SAM" id="MobiDB-lite"/>
    </source>
</evidence>
<dbReference type="STRING" id="112413.SAMN05421854_11562"/>
<protein>
    <submittedName>
        <fullName evidence="2">Uncharacterized protein</fullName>
    </submittedName>
</protein>
<proteinExistence type="predicted"/>
<gene>
    <name evidence="2" type="ORF">SAMN05421854_11562</name>
</gene>